<dbReference type="Proteomes" id="UP000549457">
    <property type="component" value="Unassembled WGS sequence"/>
</dbReference>
<dbReference type="SMART" id="SM00354">
    <property type="entry name" value="HTH_LACI"/>
    <property type="match status" value="1"/>
</dbReference>
<sequence length="353" mass="37976">MGNDRGGGETEGRAARPPTMMDVAAAAGVSQTTVSLVLNDTVGARLSQDTRMRVREAARTLGYTLSRPQSATGHAGSTVLGFLAEEISTDPWCAIQLEGVRQRAWESGFTVVAGVSHGDPDLEAATLASLSRQPLAGLIYATIVTRRVCPPATRVPTVLLNCFVPDHSLVSVVPAELLGGYAATLRLIRAGHRRIGHIAGQAGVDPTRDRLRGYQRALAEHDILFDRDLVRPGNWEPPTGYQAIHALMALPEPPTAIFASSDMMAMGAYEALRELGMRVPHDVSVIGYDDREIAQFLRPGLTTLLLPHHEMGMQAAAALIDGQLRPSGRQPQIKVECPVVERDSVGPPRRGQR</sequence>
<gene>
    <name evidence="6" type="ORF">HNP73_001736</name>
</gene>
<evidence type="ECO:0000256" key="3">
    <source>
        <dbReference type="ARBA" id="ARBA00023125"/>
    </source>
</evidence>
<dbReference type="SUPFAM" id="SSF47413">
    <property type="entry name" value="lambda repressor-like DNA-binding domains"/>
    <property type="match status" value="1"/>
</dbReference>
<dbReference type="Gene3D" id="1.10.260.40">
    <property type="entry name" value="lambda repressor-like DNA-binding domains"/>
    <property type="match status" value="1"/>
</dbReference>
<dbReference type="Pfam" id="PF00356">
    <property type="entry name" value="LacI"/>
    <property type="match status" value="1"/>
</dbReference>
<dbReference type="CDD" id="cd01392">
    <property type="entry name" value="HTH_LacI"/>
    <property type="match status" value="1"/>
</dbReference>
<evidence type="ECO:0000259" key="5">
    <source>
        <dbReference type="PROSITE" id="PS50932"/>
    </source>
</evidence>
<keyword evidence="4" id="KW-0804">Transcription</keyword>
<accession>A0A840SM42</accession>
<proteinExistence type="predicted"/>
<dbReference type="InterPro" id="IPR010982">
    <property type="entry name" value="Lambda_DNA-bd_dom_sf"/>
</dbReference>
<comment type="caution">
    <text evidence="6">The sequence shown here is derived from an EMBL/GenBank/DDBJ whole genome shotgun (WGS) entry which is preliminary data.</text>
</comment>
<feature type="domain" description="HTH lacI-type" evidence="5">
    <location>
        <begin position="18"/>
        <end position="74"/>
    </location>
</feature>
<evidence type="ECO:0000256" key="2">
    <source>
        <dbReference type="ARBA" id="ARBA00023015"/>
    </source>
</evidence>
<organism evidence="6 7">
    <name type="scientific">Amaricoccus macauensis</name>
    <dbReference type="NCBI Taxonomy" id="57001"/>
    <lineage>
        <taxon>Bacteria</taxon>
        <taxon>Pseudomonadati</taxon>
        <taxon>Pseudomonadota</taxon>
        <taxon>Alphaproteobacteria</taxon>
        <taxon>Rhodobacterales</taxon>
        <taxon>Paracoccaceae</taxon>
        <taxon>Amaricoccus</taxon>
    </lineage>
</organism>
<dbReference type="Pfam" id="PF13377">
    <property type="entry name" value="Peripla_BP_3"/>
    <property type="match status" value="1"/>
</dbReference>
<reference evidence="6 7" key="1">
    <citation type="submission" date="2020-08" db="EMBL/GenBank/DDBJ databases">
        <title>Genomic Encyclopedia of Type Strains, Phase IV (KMG-IV): sequencing the most valuable type-strain genomes for metagenomic binning, comparative biology and taxonomic classification.</title>
        <authorList>
            <person name="Goeker M."/>
        </authorList>
    </citation>
    <scope>NUCLEOTIDE SEQUENCE [LARGE SCALE GENOMIC DNA]</scope>
    <source>
        <strain evidence="6 7">DSM 101730</strain>
    </source>
</reference>
<dbReference type="PANTHER" id="PTHR30146:SF148">
    <property type="entry name" value="HTH-TYPE TRANSCRIPTIONAL REPRESSOR PURR-RELATED"/>
    <property type="match status" value="1"/>
</dbReference>
<name>A0A840SM42_9RHOB</name>
<dbReference type="RefSeq" id="WP_246399691.1">
    <property type="nucleotide sequence ID" value="NZ_JACHFM010000002.1"/>
</dbReference>
<evidence type="ECO:0000313" key="6">
    <source>
        <dbReference type="EMBL" id="MBB5221800.1"/>
    </source>
</evidence>
<dbReference type="InterPro" id="IPR046335">
    <property type="entry name" value="LacI/GalR-like_sensor"/>
</dbReference>
<dbReference type="PANTHER" id="PTHR30146">
    <property type="entry name" value="LACI-RELATED TRANSCRIPTIONAL REPRESSOR"/>
    <property type="match status" value="1"/>
</dbReference>
<dbReference type="PROSITE" id="PS50932">
    <property type="entry name" value="HTH_LACI_2"/>
    <property type="match status" value="1"/>
</dbReference>
<dbReference type="Gene3D" id="3.40.50.2300">
    <property type="match status" value="2"/>
</dbReference>
<keyword evidence="3" id="KW-0238">DNA-binding</keyword>
<dbReference type="SUPFAM" id="SSF53822">
    <property type="entry name" value="Periplasmic binding protein-like I"/>
    <property type="match status" value="1"/>
</dbReference>
<dbReference type="InterPro" id="IPR028082">
    <property type="entry name" value="Peripla_BP_I"/>
</dbReference>
<dbReference type="InterPro" id="IPR000843">
    <property type="entry name" value="HTH_LacI"/>
</dbReference>
<keyword evidence="2" id="KW-0805">Transcription regulation</keyword>
<dbReference type="GO" id="GO:0000976">
    <property type="term" value="F:transcription cis-regulatory region binding"/>
    <property type="evidence" value="ECO:0007669"/>
    <property type="project" value="TreeGrafter"/>
</dbReference>
<dbReference type="PROSITE" id="PS00356">
    <property type="entry name" value="HTH_LACI_1"/>
    <property type="match status" value="1"/>
</dbReference>
<evidence type="ECO:0000313" key="7">
    <source>
        <dbReference type="Proteomes" id="UP000549457"/>
    </source>
</evidence>
<evidence type="ECO:0000256" key="4">
    <source>
        <dbReference type="ARBA" id="ARBA00023163"/>
    </source>
</evidence>
<dbReference type="GO" id="GO:0003700">
    <property type="term" value="F:DNA-binding transcription factor activity"/>
    <property type="evidence" value="ECO:0007669"/>
    <property type="project" value="TreeGrafter"/>
</dbReference>
<dbReference type="AlphaFoldDB" id="A0A840SM42"/>
<keyword evidence="1" id="KW-0678">Repressor</keyword>
<keyword evidence="7" id="KW-1185">Reference proteome</keyword>
<protein>
    <submittedName>
        <fullName evidence="6">LacI family transcriptional regulator</fullName>
    </submittedName>
</protein>
<evidence type="ECO:0000256" key="1">
    <source>
        <dbReference type="ARBA" id="ARBA00022491"/>
    </source>
</evidence>
<dbReference type="EMBL" id="JACHFM010000002">
    <property type="protein sequence ID" value="MBB5221800.1"/>
    <property type="molecule type" value="Genomic_DNA"/>
</dbReference>
<dbReference type="CDD" id="cd06288">
    <property type="entry name" value="PBP1_sucrose_transcription_regulator"/>
    <property type="match status" value="1"/>
</dbReference>